<feature type="region of interest" description="Disordered" evidence="1">
    <location>
        <begin position="342"/>
        <end position="369"/>
    </location>
</feature>
<sequence>MSTIPFVQVEGVLALPHIRPLARLPASFGREWALTVPHFSLRTELRALYAAIMRTVCLSAETFRSIYRWDHLRSPAPAAAAAEPVARIPVSAPVGQDSRSTTQTSASAAKGRGAMPARTPPADRHKLTGGAVAIGGAAMLAWIIASHAPHNTAPVDHAAAPNAQNDSAHRLADARAQHEQAIARPAGEPQAATPVASRERTAPGEDNTVTAGVAASPAGTEVAPGTAQVAASAPPAAGPATASARVAAPVATHTIAITPNSHATPATPVAVATIAVPANPAAPAIGETAALNAAPTATTSPVAVAPVAKVAAAPARAQPDFSVRTPAKTAVPATLITRSESRGERMLKPAQERRATQSKVSARHAGTRGAVHDARAFAPYRDTAPVTTQRSRGTYSAAQPYSPRQTNVNPADEYASLVTYANTHTASPAVNRATVAPVAADNTDWVNHVSQRRVTEVPDRFAK</sequence>
<reference evidence="2 3" key="1">
    <citation type="submission" date="2019-12" db="EMBL/GenBank/DDBJ databases">
        <title>Paraburkholderia acidiphila 7Q-K02 sp. nov and Paraburkholderia acidisoli DHF22 sp. nov., two strains isolated from forest soil.</title>
        <authorList>
            <person name="Gao Z."/>
            <person name="Qiu L."/>
        </authorList>
    </citation>
    <scope>NUCLEOTIDE SEQUENCE [LARGE SCALE GENOMIC DNA]</scope>
    <source>
        <strain evidence="2 3">DHF22</strain>
    </source>
</reference>
<feature type="compositionally biased region" description="Low complexity" evidence="1">
    <location>
        <begin position="100"/>
        <end position="109"/>
    </location>
</feature>
<gene>
    <name evidence="2" type="ORF">FAZ98_09920</name>
</gene>
<dbReference type="KEGG" id="pacs:FAZ98_09920"/>
<feature type="compositionally biased region" description="Basic and acidic residues" evidence="1">
    <location>
        <begin position="342"/>
        <end position="355"/>
    </location>
</feature>
<evidence type="ECO:0000256" key="1">
    <source>
        <dbReference type="SAM" id="MobiDB-lite"/>
    </source>
</evidence>
<protein>
    <submittedName>
        <fullName evidence="2">Uncharacterized protein</fullName>
    </submittedName>
</protein>
<evidence type="ECO:0000313" key="2">
    <source>
        <dbReference type="EMBL" id="QGZ62020.1"/>
    </source>
</evidence>
<dbReference type="AlphaFoldDB" id="A0A7Z2GIE4"/>
<dbReference type="OrthoDB" id="9033963at2"/>
<proteinExistence type="predicted"/>
<accession>A0A7Z2GIE4</accession>
<dbReference type="Proteomes" id="UP000433577">
    <property type="component" value="Chromosome 1"/>
</dbReference>
<feature type="region of interest" description="Disordered" evidence="1">
    <location>
        <begin position="386"/>
        <end position="408"/>
    </location>
</feature>
<feature type="compositionally biased region" description="Basic and acidic residues" evidence="1">
    <location>
        <begin position="167"/>
        <end position="178"/>
    </location>
</feature>
<dbReference type="RefSeq" id="WP_158951053.1">
    <property type="nucleotide sequence ID" value="NZ_CP046913.1"/>
</dbReference>
<organism evidence="2 3">
    <name type="scientific">Paraburkholderia acidisoli</name>
    <dbReference type="NCBI Taxonomy" id="2571748"/>
    <lineage>
        <taxon>Bacteria</taxon>
        <taxon>Pseudomonadati</taxon>
        <taxon>Pseudomonadota</taxon>
        <taxon>Betaproteobacteria</taxon>
        <taxon>Burkholderiales</taxon>
        <taxon>Burkholderiaceae</taxon>
        <taxon>Paraburkholderia</taxon>
    </lineage>
</organism>
<feature type="region of interest" description="Disordered" evidence="1">
    <location>
        <begin position="91"/>
        <end position="125"/>
    </location>
</feature>
<feature type="region of interest" description="Disordered" evidence="1">
    <location>
        <begin position="165"/>
        <end position="211"/>
    </location>
</feature>
<keyword evidence="3" id="KW-1185">Reference proteome</keyword>
<name>A0A7Z2GIE4_9BURK</name>
<evidence type="ECO:0000313" key="3">
    <source>
        <dbReference type="Proteomes" id="UP000433577"/>
    </source>
</evidence>
<dbReference type="EMBL" id="CP046913">
    <property type="protein sequence ID" value="QGZ62020.1"/>
    <property type="molecule type" value="Genomic_DNA"/>
</dbReference>